<comment type="similarity">
    <text evidence="2 4">Belongs to the AB hydrolase superfamily. Lipase family.</text>
</comment>
<keyword evidence="5" id="KW-0732">Signal</keyword>
<comment type="subcellular location">
    <subcellularLocation>
        <location evidence="1">Secreted</location>
    </subcellularLocation>
</comment>
<dbReference type="InterPro" id="IPR013818">
    <property type="entry name" value="Lipase"/>
</dbReference>
<evidence type="ECO:0000256" key="3">
    <source>
        <dbReference type="ARBA" id="ARBA00022525"/>
    </source>
</evidence>
<dbReference type="Pfam" id="PF00151">
    <property type="entry name" value="Lipase"/>
    <property type="match status" value="2"/>
</dbReference>
<keyword evidence="3" id="KW-0964">Secreted</keyword>
<dbReference type="Gene3D" id="3.40.50.1820">
    <property type="entry name" value="alpha/beta hydrolase"/>
    <property type="match status" value="1"/>
</dbReference>
<evidence type="ECO:0000256" key="2">
    <source>
        <dbReference type="ARBA" id="ARBA00010701"/>
    </source>
</evidence>
<dbReference type="SUPFAM" id="SSF49723">
    <property type="entry name" value="Lipase/lipooxygenase domain (PLAT/LH2 domain)"/>
    <property type="match status" value="1"/>
</dbReference>
<feature type="chain" id="PRO_5046172769" evidence="5">
    <location>
        <begin position="17"/>
        <end position="416"/>
    </location>
</feature>
<dbReference type="InterPro" id="IPR000734">
    <property type="entry name" value="TAG_lipase"/>
</dbReference>
<dbReference type="PANTHER" id="PTHR11610">
    <property type="entry name" value="LIPASE"/>
    <property type="match status" value="1"/>
</dbReference>
<dbReference type="PIRSF" id="PIRSF000865">
    <property type="entry name" value="Lipoprotein_lipase_LIPH"/>
    <property type="match status" value="1"/>
</dbReference>
<evidence type="ECO:0000313" key="8">
    <source>
        <dbReference type="Proteomes" id="UP001164746"/>
    </source>
</evidence>
<evidence type="ECO:0000313" key="7">
    <source>
        <dbReference type="EMBL" id="WAR24707.1"/>
    </source>
</evidence>
<evidence type="ECO:0000256" key="1">
    <source>
        <dbReference type="ARBA" id="ARBA00004613"/>
    </source>
</evidence>
<protein>
    <submittedName>
        <fullName evidence="7">LIPR1-like protein</fullName>
    </submittedName>
</protein>
<feature type="domain" description="Lipase" evidence="6">
    <location>
        <begin position="29"/>
        <end position="102"/>
    </location>
</feature>
<sequence>MANLIFLLPLLASTQGFLFDVITNHLPHTVCYGDLGCFSNGPPFLSTHRPLSVAPHPPAQILTRFLLYTRENPTVSVEQVISADDLTISGSNFQGSRATKIIDDYNVIVVDWQHGATIPYEQATANTRIVGAQIAQLVNKLVQVASAQTADFHIIGHSLGAHICGYAGERIPGLGRITGMDPAGPYFENTDIQVRLDPSDADFVDIIHTDGGGISNLGFGVTQELGHVDFYPNGGVQQPGCATDAVDKLGATSWTAITHLFDYYAEEETLACSHERSYMYFTESINSQCPFTEYTYQLNISSVNKFDGVLLMTLQGTNGTIGPIQLMKKNEVHLGSEIISLPFRTRVDVGDAERLTLQYEKINTPFISGTFPDDWHLLGISLFRADQDQKVRFCGTYHAEIDNHNATSFAVRGTTC</sequence>
<keyword evidence="8" id="KW-1185">Reference proteome</keyword>
<dbReference type="InterPro" id="IPR029058">
    <property type="entry name" value="AB_hydrolase_fold"/>
</dbReference>
<dbReference type="InterPro" id="IPR016272">
    <property type="entry name" value="Lipase_LIPH"/>
</dbReference>
<dbReference type="InterPro" id="IPR036392">
    <property type="entry name" value="PLAT/LH2_dom_sf"/>
</dbReference>
<dbReference type="EMBL" id="CP111024">
    <property type="protein sequence ID" value="WAR24707.1"/>
    <property type="molecule type" value="Genomic_DNA"/>
</dbReference>
<gene>
    <name evidence="7" type="ORF">MAR_038376</name>
</gene>
<name>A0ABY7FSY6_MYAAR</name>
<dbReference type="CDD" id="cd00707">
    <property type="entry name" value="Pancreat_lipase_like"/>
    <property type="match status" value="1"/>
</dbReference>
<feature type="signal peptide" evidence="5">
    <location>
        <begin position="1"/>
        <end position="16"/>
    </location>
</feature>
<dbReference type="Proteomes" id="UP001164746">
    <property type="component" value="Chromosome 13"/>
</dbReference>
<dbReference type="InterPro" id="IPR033906">
    <property type="entry name" value="Lipase_N"/>
</dbReference>
<proteinExistence type="inferred from homology"/>
<feature type="domain" description="Lipase" evidence="6">
    <location>
        <begin position="104"/>
        <end position="295"/>
    </location>
</feature>
<reference evidence="7" key="1">
    <citation type="submission" date="2022-11" db="EMBL/GenBank/DDBJ databases">
        <title>Centuries of genome instability and evolution in soft-shell clam transmissible cancer (bioRxiv).</title>
        <authorList>
            <person name="Hart S.F.M."/>
            <person name="Yonemitsu M.A."/>
            <person name="Giersch R.M."/>
            <person name="Beal B.F."/>
            <person name="Arriagada G."/>
            <person name="Davis B.W."/>
            <person name="Ostrander E.A."/>
            <person name="Goff S.P."/>
            <person name="Metzger M.J."/>
        </authorList>
    </citation>
    <scope>NUCLEOTIDE SEQUENCE</scope>
    <source>
        <strain evidence="7">MELC-2E11</strain>
        <tissue evidence="7">Siphon/mantle</tissue>
    </source>
</reference>
<organism evidence="7 8">
    <name type="scientific">Mya arenaria</name>
    <name type="common">Soft-shell clam</name>
    <dbReference type="NCBI Taxonomy" id="6604"/>
    <lineage>
        <taxon>Eukaryota</taxon>
        <taxon>Metazoa</taxon>
        <taxon>Spiralia</taxon>
        <taxon>Lophotrochozoa</taxon>
        <taxon>Mollusca</taxon>
        <taxon>Bivalvia</taxon>
        <taxon>Autobranchia</taxon>
        <taxon>Heteroconchia</taxon>
        <taxon>Euheterodonta</taxon>
        <taxon>Imparidentia</taxon>
        <taxon>Neoheterodontei</taxon>
        <taxon>Myida</taxon>
        <taxon>Myoidea</taxon>
        <taxon>Myidae</taxon>
        <taxon>Mya</taxon>
    </lineage>
</organism>
<evidence type="ECO:0000256" key="5">
    <source>
        <dbReference type="SAM" id="SignalP"/>
    </source>
</evidence>
<accession>A0ABY7FSY6</accession>
<dbReference type="SUPFAM" id="SSF53474">
    <property type="entry name" value="alpha/beta-Hydrolases"/>
    <property type="match status" value="1"/>
</dbReference>
<evidence type="ECO:0000259" key="6">
    <source>
        <dbReference type="Pfam" id="PF00151"/>
    </source>
</evidence>
<evidence type="ECO:0000256" key="4">
    <source>
        <dbReference type="RuleBase" id="RU004262"/>
    </source>
</evidence>